<proteinExistence type="predicted"/>
<organism evidence="1 2">
    <name type="scientific">Lasiodiplodia mahajangana</name>
    <dbReference type="NCBI Taxonomy" id="1108764"/>
    <lineage>
        <taxon>Eukaryota</taxon>
        <taxon>Fungi</taxon>
        <taxon>Dikarya</taxon>
        <taxon>Ascomycota</taxon>
        <taxon>Pezizomycotina</taxon>
        <taxon>Dothideomycetes</taxon>
        <taxon>Dothideomycetes incertae sedis</taxon>
        <taxon>Botryosphaeriales</taxon>
        <taxon>Botryosphaeriaceae</taxon>
        <taxon>Lasiodiplodia</taxon>
    </lineage>
</organism>
<evidence type="ECO:0000313" key="2">
    <source>
        <dbReference type="Proteomes" id="UP001153332"/>
    </source>
</evidence>
<sequence length="155" mass="17257">MSITMPDGSQGTIVEFHKEFISRIDEIANKTFESEVFRPDVREMLTSNEKNVLKNMYTVHNSRATGLDDEAPVYPLYRSDGGKIPDFPTTIGAMKNITDSKVYEILGALSDVKVVGTPEDNRATLMAQTGLTPVQGGLKRQLERLLRGPLYHVVN</sequence>
<gene>
    <name evidence="1" type="ORF">O1611_g9668</name>
</gene>
<keyword evidence="2" id="KW-1185">Reference proteome</keyword>
<name>A0ACC2J733_9PEZI</name>
<dbReference type="Proteomes" id="UP001153332">
    <property type="component" value="Unassembled WGS sequence"/>
</dbReference>
<evidence type="ECO:0000313" key="1">
    <source>
        <dbReference type="EMBL" id="KAJ8123132.1"/>
    </source>
</evidence>
<comment type="caution">
    <text evidence="1">The sequence shown here is derived from an EMBL/GenBank/DDBJ whole genome shotgun (WGS) entry which is preliminary data.</text>
</comment>
<protein>
    <submittedName>
        <fullName evidence="1">Uncharacterized protein</fullName>
    </submittedName>
</protein>
<accession>A0ACC2J733</accession>
<reference evidence="1" key="1">
    <citation type="submission" date="2022-12" db="EMBL/GenBank/DDBJ databases">
        <title>Genome Sequence of Lasiodiplodia mahajangana.</title>
        <authorList>
            <person name="Buettner E."/>
        </authorList>
    </citation>
    <scope>NUCLEOTIDE SEQUENCE</scope>
    <source>
        <strain evidence="1">VT137</strain>
    </source>
</reference>
<dbReference type="EMBL" id="JAPUUL010003405">
    <property type="protein sequence ID" value="KAJ8123132.1"/>
    <property type="molecule type" value="Genomic_DNA"/>
</dbReference>